<evidence type="ECO:0000256" key="3">
    <source>
        <dbReference type="ARBA" id="ARBA00022692"/>
    </source>
</evidence>
<feature type="transmembrane region" description="Helical" evidence="7">
    <location>
        <begin position="374"/>
        <end position="394"/>
    </location>
</feature>
<reference evidence="10" key="1">
    <citation type="submission" date="2022-12" db="EMBL/GenBank/DDBJ databases">
        <title>Reference genome sequencing for broad-spectrum identification of bacterial and archaeal isolates by mass spectrometry.</title>
        <authorList>
            <person name="Sekiguchi Y."/>
            <person name="Tourlousse D.M."/>
        </authorList>
    </citation>
    <scope>NUCLEOTIDE SEQUENCE</scope>
    <source>
        <strain evidence="10">LLR39Z86</strain>
    </source>
</reference>
<evidence type="ECO:0000259" key="9">
    <source>
        <dbReference type="Pfam" id="PF12704"/>
    </source>
</evidence>
<dbReference type="Pfam" id="PF02687">
    <property type="entry name" value="FtsX"/>
    <property type="match status" value="1"/>
</dbReference>
<keyword evidence="4 7" id="KW-1133">Transmembrane helix</keyword>
<sequence length="411" mass="41802">MRSLRSSGPAEPSAKSLRAARMRPGDVLRVGATGLRTRPLRAWLSALGIAIGIAAMIAVVGISSSSRAELDRQLAALGTNLLTVTPGTSMMSGEVGVLPYEAVSMIGRIAPVTQVAATGVVPDVSVYRSDRIPEGQSGGMTVCAAELNLLDTVGAALADGVWLNEATSQYPAVVLGSSAAEQLGVTGAGVDVYIGGQWFSVVGVLEPVALAPELNLTALIGWESAAAYLAFDGHATTVYTRAEDAYVLDVANVLAATADPSAPDEMSVSRPSDALEAQQAVDSAFTGMLLGLGAVALLVGGVGVANTMVISVLERRSEIGLRRSLGATRGQVRVQFLAESLLLSALGGLGGVLIGTMVTVGYASSQGWPAVVPYWASVGGVGATLFIGAVAGLYPAIRASRLSPTEALAAQ</sequence>
<evidence type="ECO:0000256" key="4">
    <source>
        <dbReference type="ARBA" id="ARBA00022989"/>
    </source>
</evidence>
<name>A0A9W6G5C1_9ACTN</name>
<dbReference type="Proteomes" id="UP001144313">
    <property type="component" value="Unassembled WGS sequence"/>
</dbReference>
<evidence type="ECO:0000313" key="11">
    <source>
        <dbReference type="Proteomes" id="UP001144313"/>
    </source>
</evidence>
<evidence type="ECO:0000256" key="5">
    <source>
        <dbReference type="ARBA" id="ARBA00023136"/>
    </source>
</evidence>
<keyword evidence="3 7" id="KW-0812">Transmembrane</keyword>
<organism evidence="10 11">
    <name type="scientific">Glycomyces algeriensis</name>
    <dbReference type="NCBI Taxonomy" id="256037"/>
    <lineage>
        <taxon>Bacteria</taxon>
        <taxon>Bacillati</taxon>
        <taxon>Actinomycetota</taxon>
        <taxon>Actinomycetes</taxon>
        <taxon>Glycomycetales</taxon>
        <taxon>Glycomycetaceae</taxon>
        <taxon>Glycomyces</taxon>
    </lineage>
</organism>
<dbReference type="RefSeq" id="WP_270117105.1">
    <property type="nucleotide sequence ID" value="NZ_BAAAOL010000009.1"/>
</dbReference>
<dbReference type="GO" id="GO:0005886">
    <property type="term" value="C:plasma membrane"/>
    <property type="evidence" value="ECO:0007669"/>
    <property type="project" value="UniProtKB-SubCell"/>
</dbReference>
<feature type="domain" description="MacB-like periplasmic core" evidence="9">
    <location>
        <begin position="43"/>
        <end position="245"/>
    </location>
</feature>
<dbReference type="InterPro" id="IPR050250">
    <property type="entry name" value="Macrolide_Exporter_MacB"/>
</dbReference>
<dbReference type="InterPro" id="IPR003838">
    <property type="entry name" value="ABC3_permease_C"/>
</dbReference>
<evidence type="ECO:0000256" key="2">
    <source>
        <dbReference type="ARBA" id="ARBA00022475"/>
    </source>
</evidence>
<dbReference type="GO" id="GO:0022857">
    <property type="term" value="F:transmembrane transporter activity"/>
    <property type="evidence" value="ECO:0007669"/>
    <property type="project" value="TreeGrafter"/>
</dbReference>
<dbReference type="PANTHER" id="PTHR30572:SF4">
    <property type="entry name" value="ABC TRANSPORTER PERMEASE YTRF"/>
    <property type="match status" value="1"/>
</dbReference>
<evidence type="ECO:0000256" key="7">
    <source>
        <dbReference type="SAM" id="Phobius"/>
    </source>
</evidence>
<dbReference type="PANTHER" id="PTHR30572">
    <property type="entry name" value="MEMBRANE COMPONENT OF TRANSPORTER-RELATED"/>
    <property type="match status" value="1"/>
</dbReference>
<feature type="transmembrane region" description="Helical" evidence="7">
    <location>
        <begin position="334"/>
        <end position="362"/>
    </location>
</feature>
<dbReference type="AlphaFoldDB" id="A0A9W6G5C1"/>
<comment type="caution">
    <text evidence="10">The sequence shown here is derived from an EMBL/GenBank/DDBJ whole genome shotgun (WGS) entry which is preliminary data.</text>
</comment>
<proteinExistence type="inferred from homology"/>
<gene>
    <name evidence="10" type="ORF">GALLR39Z86_05070</name>
</gene>
<keyword evidence="2" id="KW-1003">Cell membrane</keyword>
<dbReference type="EMBL" id="BSDT01000001">
    <property type="protein sequence ID" value="GLI40657.1"/>
    <property type="molecule type" value="Genomic_DNA"/>
</dbReference>
<feature type="domain" description="ABC3 transporter permease C-terminal" evidence="8">
    <location>
        <begin position="292"/>
        <end position="404"/>
    </location>
</feature>
<evidence type="ECO:0000259" key="8">
    <source>
        <dbReference type="Pfam" id="PF02687"/>
    </source>
</evidence>
<evidence type="ECO:0000256" key="6">
    <source>
        <dbReference type="ARBA" id="ARBA00038076"/>
    </source>
</evidence>
<dbReference type="Pfam" id="PF12704">
    <property type="entry name" value="MacB_PCD"/>
    <property type="match status" value="1"/>
</dbReference>
<keyword evidence="11" id="KW-1185">Reference proteome</keyword>
<protein>
    <submittedName>
        <fullName evidence="10">ABC transporter permease</fullName>
    </submittedName>
</protein>
<feature type="transmembrane region" description="Helical" evidence="7">
    <location>
        <begin position="288"/>
        <end position="313"/>
    </location>
</feature>
<dbReference type="InterPro" id="IPR025857">
    <property type="entry name" value="MacB_PCD"/>
</dbReference>
<evidence type="ECO:0000313" key="10">
    <source>
        <dbReference type="EMBL" id="GLI40657.1"/>
    </source>
</evidence>
<keyword evidence="5 7" id="KW-0472">Membrane</keyword>
<feature type="transmembrane region" description="Helical" evidence="7">
    <location>
        <begin position="42"/>
        <end position="62"/>
    </location>
</feature>
<comment type="similarity">
    <text evidence="6">Belongs to the ABC-4 integral membrane protein family.</text>
</comment>
<accession>A0A9W6G5C1</accession>
<evidence type="ECO:0000256" key="1">
    <source>
        <dbReference type="ARBA" id="ARBA00004651"/>
    </source>
</evidence>
<comment type="subcellular location">
    <subcellularLocation>
        <location evidence="1">Cell membrane</location>
        <topology evidence="1">Multi-pass membrane protein</topology>
    </subcellularLocation>
</comment>